<evidence type="ECO:0000259" key="4">
    <source>
        <dbReference type="PROSITE" id="PS51294"/>
    </source>
</evidence>
<dbReference type="GO" id="GO:0003677">
    <property type="term" value="F:DNA binding"/>
    <property type="evidence" value="ECO:0007669"/>
    <property type="project" value="UniProtKB-KW"/>
</dbReference>
<dbReference type="EMBL" id="CM000880">
    <property type="protein sequence ID" value="KQK17274.1"/>
    <property type="molecule type" value="Genomic_DNA"/>
</dbReference>
<dbReference type="Gramene" id="KQK17272">
    <property type="protein sequence ID" value="KQK17272"/>
    <property type="gene ID" value="BRADI_1g33410v3"/>
</dbReference>
<dbReference type="Gene3D" id="1.10.10.60">
    <property type="entry name" value="Homeodomain-like"/>
    <property type="match status" value="2"/>
</dbReference>
<evidence type="ECO:0000256" key="2">
    <source>
        <dbReference type="SAM" id="MobiDB-lite"/>
    </source>
</evidence>
<reference evidence="5 6" key="1">
    <citation type="journal article" date="2010" name="Nature">
        <title>Genome sequencing and analysis of the model grass Brachypodium distachyon.</title>
        <authorList>
            <consortium name="International Brachypodium Initiative"/>
        </authorList>
    </citation>
    <scope>NUCLEOTIDE SEQUENCE [LARGE SCALE GENOMIC DNA]</scope>
    <source>
        <strain evidence="5 6">Bd21</strain>
    </source>
</reference>
<feature type="domain" description="Myb-like" evidence="3">
    <location>
        <begin position="419"/>
        <end position="461"/>
    </location>
</feature>
<feature type="domain" description="HTH myb-type" evidence="4">
    <location>
        <begin position="418"/>
        <end position="465"/>
    </location>
</feature>
<name>I1GWF2_BRADI</name>
<dbReference type="PANTHER" id="PTHR47430:SF4">
    <property type="entry name" value="GB|AAC33480.1"/>
    <property type="match status" value="1"/>
</dbReference>
<feature type="compositionally biased region" description="Polar residues" evidence="2">
    <location>
        <begin position="235"/>
        <end position="244"/>
    </location>
</feature>
<feature type="domain" description="Myb-like" evidence="3">
    <location>
        <begin position="533"/>
        <end position="586"/>
    </location>
</feature>
<dbReference type="STRING" id="15368.I1GWF2"/>
<dbReference type="Pfam" id="PF13921">
    <property type="entry name" value="Myb_DNA-bind_6"/>
    <property type="match status" value="1"/>
</dbReference>
<dbReference type="EnsemblPlants" id="KQK17272">
    <property type="protein sequence ID" value="KQK17272"/>
    <property type="gene ID" value="BRADI_1g33410v3"/>
</dbReference>
<dbReference type="EMBL" id="CM000880">
    <property type="protein sequence ID" value="KQK17273.1"/>
    <property type="molecule type" value="Genomic_DNA"/>
</dbReference>
<dbReference type="Proteomes" id="UP000008810">
    <property type="component" value="Chromosome 1"/>
</dbReference>
<dbReference type="EnsemblPlants" id="KQK17274">
    <property type="protein sequence ID" value="KQK17274"/>
    <property type="gene ID" value="BRADI_1g33410v3"/>
</dbReference>
<keyword evidence="7" id="KW-1185">Reference proteome</keyword>
<dbReference type="RefSeq" id="XP_010227387.1">
    <property type="nucleotide sequence ID" value="XM_010229085.3"/>
</dbReference>
<dbReference type="HOGENOM" id="CLU_019161_0_0_1"/>
<dbReference type="InterPro" id="IPR001005">
    <property type="entry name" value="SANT/Myb"/>
</dbReference>
<reference evidence="5" key="2">
    <citation type="submission" date="2017-06" db="EMBL/GenBank/DDBJ databases">
        <title>WGS assembly of Brachypodium distachyon.</title>
        <authorList>
            <consortium name="The International Brachypodium Initiative"/>
            <person name="Lucas S."/>
            <person name="Harmon-Smith M."/>
            <person name="Lail K."/>
            <person name="Tice H."/>
            <person name="Grimwood J."/>
            <person name="Bruce D."/>
            <person name="Barry K."/>
            <person name="Shu S."/>
            <person name="Lindquist E."/>
            <person name="Wang M."/>
            <person name="Pitluck S."/>
            <person name="Vogel J.P."/>
            <person name="Garvin D.F."/>
            <person name="Mockler T.C."/>
            <person name="Schmutz J."/>
            <person name="Rokhsar D."/>
            <person name="Bevan M.W."/>
        </authorList>
    </citation>
    <scope>NUCLEOTIDE SEQUENCE</scope>
    <source>
        <strain evidence="5">Bd21</strain>
    </source>
</reference>
<dbReference type="PROSITE" id="PS51294">
    <property type="entry name" value="HTH_MYB"/>
    <property type="match status" value="1"/>
</dbReference>
<gene>
    <name evidence="6" type="primary">LOC100836714</name>
    <name evidence="5" type="ORF">BRADI_1g33410v3</name>
</gene>
<dbReference type="SUPFAM" id="SSF46689">
    <property type="entry name" value="Homeodomain-like"/>
    <property type="match status" value="2"/>
</dbReference>
<dbReference type="InterPro" id="IPR017930">
    <property type="entry name" value="Myb_dom"/>
</dbReference>
<dbReference type="PROSITE" id="PS50090">
    <property type="entry name" value="MYB_LIKE"/>
    <property type="match status" value="3"/>
</dbReference>
<evidence type="ECO:0000256" key="1">
    <source>
        <dbReference type="ARBA" id="ARBA00023125"/>
    </source>
</evidence>
<dbReference type="AlphaFoldDB" id="I1GWF2"/>
<feature type="compositionally biased region" description="Basic and acidic residues" evidence="2">
    <location>
        <begin position="108"/>
        <end position="118"/>
    </location>
</feature>
<dbReference type="EMBL" id="CM000880">
    <property type="protein sequence ID" value="KQK17272.1"/>
    <property type="molecule type" value="Genomic_DNA"/>
</dbReference>
<feature type="compositionally biased region" description="Polar residues" evidence="2">
    <location>
        <begin position="119"/>
        <end position="128"/>
    </location>
</feature>
<feature type="compositionally biased region" description="Basic and acidic residues" evidence="2">
    <location>
        <begin position="88"/>
        <end position="97"/>
    </location>
</feature>
<dbReference type="InterPro" id="IPR009057">
    <property type="entry name" value="Homeodomain-like_sf"/>
</dbReference>
<feature type="domain" description="Myb-like" evidence="3">
    <location>
        <begin position="462"/>
        <end position="531"/>
    </location>
</feature>
<evidence type="ECO:0000313" key="5">
    <source>
        <dbReference type="EMBL" id="KQK17273.1"/>
    </source>
</evidence>
<feature type="compositionally biased region" description="Basic and acidic residues" evidence="2">
    <location>
        <begin position="245"/>
        <end position="258"/>
    </location>
</feature>
<reference evidence="6" key="3">
    <citation type="submission" date="2018-08" db="UniProtKB">
        <authorList>
            <consortium name="EnsemblPlants"/>
        </authorList>
    </citation>
    <scope>IDENTIFICATION</scope>
    <source>
        <strain evidence="6">cv. Bd21</strain>
    </source>
</reference>
<proteinExistence type="predicted"/>
<protein>
    <submittedName>
        <fullName evidence="5 6">Uncharacterized protein</fullName>
    </submittedName>
</protein>
<dbReference type="CDD" id="cd00167">
    <property type="entry name" value="SANT"/>
    <property type="match status" value="1"/>
</dbReference>
<feature type="compositionally biased region" description="Basic and acidic residues" evidence="2">
    <location>
        <begin position="180"/>
        <end position="189"/>
    </location>
</feature>
<dbReference type="Gramene" id="KQK17273">
    <property type="protein sequence ID" value="KQK17273"/>
    <property type="gene ID" value="BRADI_1g33410v3"/>
</dbReference>
<feature type="compositionally biased region" description="Basic and acidic residues" evidence="2">
    <location>
        <begin position="1"/>
        <end position="10"/>
    </location>
</feature>
<feature type="compositionally biased region" description="Polar residues" evidence="2">
    <location>
        <begin position="58"/>
        <end position="71"/>
    </location>
</feature>
<evidence type="ECO:0000259" key="3">
    <source>
        <dbReference type="PROSITE" id="PS50090"/>
    </source>
</evidence>
<dbReference type="SMART" id="SM00717">
    <property type="entry name" value="SANT"/>
    <property type="match status" value="4"/>
</dbReference>
<evidence type="ECO:0000313" key="7">
    <source>
        <dbReference type="Proteomes" id="UP000008810"/>
    </source>
</evidence>
<dbReference type="PANTHER" id="PTHR47430">
    <property type="entry name" value="GB|AAC33480.1"/>
    <property type="match status" value="1"/>
</dbReference>
<feature type="compositionally biased region" description="Basic and acidic residues" evidence="2">
    <location>
        <begin position="23"/>
        <end position="33"/>
    </location>
</feature>
<dbReference type="eggNOG" id="KOG0051">
    <property type="taxonomic scope" value="Eukaryota"/>
</dbReference>
<feature type="compositionally biased region" description="Basic and acidic residues" evidence="2">
    <location>
        <begin position="220"/>
        <end position="233"/>
    </location>
</feature>
<dbReference type="OMA" id="PKHFRKD"/>
<feature type="region of interest" description="Disordered" evidence="2">
    <location>
        <begin position="1"/>
        <end position="315"/>
    </location>
</feature>
<evidence type="ECO:0000313" key="6">
    <source>
        <dbReference type="EnsemblPlants" id="KQK17272"/>
    </source>
</evidence>
<sequence length="617" mass="70655">MDAEHLERENRHLKKKRKHREGKAKDKSKHGEEAVISIVEEEGHKSKKQKCRSKGEKNNVNSSDVFGSTNHGVGKEQAEKSGWMAVKHCLEHAEGDTSKANVKKDKRKNKEDKRRRAETTGQKQTFDTTVVKEASEQSDLRAVNDTSKDNVKKDKKKKKEAGMTMQKQIFHTAIANLGSDHAKGHKVEGKLSSNSKLKKSKQKRKDGEPALDISNCDQIVTREDNKRQKEHSFVLEQSSQNDNTNKGENRETKKRENGSGKASPGLSLNVSAGGEEADVDGKNDKKKRKSKEVVGGGKKEKEKAARSNNKGKRVSFADSMEVFTIEGGDDEDGGRSGESKLVHGKRFTPEEDTILMEAMKNYAEMKQLGEKGLEMFRNSSKHPELKGCWSDIAKSLPHRPLGATYRRANVLLCRSAERKWTQEEYEQIRRFVQENGTDWKTLAQELGKSRIHVKDAWRRIKPKNLKKGRWAQEEIQILFDLVNIDLRLKARQEKRIDDHRVLKDNISWEAISDKMTTRSHKFCCLKWYQSLASPLVQQGIWADVDDYLLVEALQKIDAVCIEDVDWDCLLDHRSGEVCRQRWNQMVRLLGGHREKPFIEQVEVLSKRYCADMIEYRK</sequence>
<dbReference type="GeneID" id="100836714"/>
<feature type="compositionally biased region" description="Basic residues" evidence="2">
    <location>
        <begin position="11"/>
        <end position="22"/>
    </location>
</feature>
<keyword evidence="1" id="KW-0238">DNA-binding</keyword>
<dbReference type="EnsemblPlants" id="KQK17273">
    <property type="protein sequence ID" value="KQK17273"/>
    <property type="gene ID" value="BRADI_1g33410v3"/>
</dbReference>
<dbReference type="KEGG" id="bdi:100836714"/>
<dbReference type="Gramene" id="KQK17274">
    <property type="protein sequence ID" value="KQK17274"/>
    <property type="gene ID" value="BRADI_1g33410v3"/>
</dbReference>
<organism evidence="5">
    <name type="scientific">Brachypodium distachyon</name>
    <name type="common">Purple false brome</name>
    <name type="synonym">Trachynia distachya</name>
    <dbReference type="NCBI Taxonomy" id="15368"/>
    <lineage>
        <taxon>Eukaryota</taxon>
        <taxon>Viridiplantae</taxon>
        <taxon>Streptophyta</taxon>
        <taxon>Embryophyta</taxon>
        <taxon>Tracheophyta</taxon>
        <taxon>Spermatophyta</taxon>
        <taxon>Magnoliopsida</taxon>
        <taxon>Liliopsida</taxon>
        <taxon>Poales</taxon>
        <taxon>Poaceae</taxon>
        <taxon>BOP clade</taxon>
        <taxon>Pooideae</taxon>
        <taxon>Stipodae</taxon>
        <taxon>Brachypodieae</taxon>
        <taxon>Brachypodium</taxon>
    </lineage>
</organism>
<accession>I1GWF2</accession>
<dbReference type="OrthoDB" id="39591at2759"/>